<name>A0ABS8V0B9_DATST</name>
<gene>
    <name evidence="1" type="ORF">HAX54_025810</name>
</gene>
<evidence type="ECO:0000313" key="1">
    <source>
        <dbReference type="EMBL" id="MCD9640473.1"/>
    </source>
</evidence>
<dbReference type="Proteomes" id="UP000823775">
    <property type="component" value="Unassembled WGS sequence"/>
</dbReference>
<organism evidence="1 2">
    <name type="scientific">Datura stramonium</name>
    <name type="common">Jimsonweed</name>
    <name type="synonym">Common thornapple</name>
    <dbReference type="NCBI Taxonomy" id="4076"/>
    <lineage>
        <taxon>Eukaryota</taxon>
        <taxon>Viridiplantae</taxon>
        <taxon>Streptophyta</taxon>
        <taxon>Embryophyta</taxon>
        <taxon>Tracheophyta</taxon>
        <taxon>Spermatophyta</taxon>
        <taxon>Magnoliopsida</taxon>
        <taxon>eudicotyledons</taxon>
        <taxon>Gunneridae</taxon>
        <taxon>Pentapetalae</taxon>
        <taxon>asterids</taxon>
        <taxon>lamiids</taxon>
        <taxon>Solanales</taxon>
        <taxon>Solanaceae</taxon>
        <taxon>Solanoideae</taxon>
        <taxon>Datureae</taxon>
        <taxon>Datura</taxon>
    </lineage>
</organism>
<proteinExistence type="predicted"/>
<dbReference type="EMBL" id="JACEIK010003135">
    <property type="protein sequence ID" value="MCD9640473.1"/>
    <property type="molecule type" value="Genomic_DNA"/>
</dbReference>
<comment type="caution">
    <text evidence="1">The sequence shown here is derived from an EMBL/GenBank/DDBJ whole genome shotgun (WGS) entry which is preliminary data.</text>
</comment>
<reference evidence="1 2" key="1">
    <citation type="journal article" date="2021" name="BMC Genomics">
        <title>Datura genome reveals duplications of psychoactive alkaloid biosynthetic genes and high mutation rate following tissue culture.</title>
        <authorList>
            <person name="Rajewski A."/>
            <person name="Carter-House D."/>
            <person name="Stajich J."/>
            <person name="Litt A."/>
        </authorList>
    </citation>
    <scope>NUCLEOTIDE SEQUENCE [LARGE SCALE GENOMIC DNA]</scope>
    <source>
        <strain evidence="1">AR-01</strain>
    </source>
</reference>
<sequence>MVSYHRSWYPFVVSKTNWPLAHNNKKAVSHTYSGDHKSVCPWSEQFDHSLNLNHPHTMIRTTLPRRRIRLMASENHGTLSELRSMSFSHYFFAIAFSSITLFPWFKEYGEAAVWVTSYAHLPIYLNDTISLASWTSILAGNKAEREAVNAAERAERKQQLPEQLLKKDAEKKKEELGLGQGRGGLNLFVLIRRYRGEYGLEFKEKLYFKFYDEDEQLIDFLAVSYKLVRICGLLPCHGDVVINPPTYYLLVIHNDLQE</sequence>
<keyword evidence="2" id="KW-1185">Reference proteome</keyword>
<evidence type="ECO:0000313" key="2">
    <source>
        <dbReference type="Proteomes" id="UP000823775"/>
    </source>
</evidence>
<accession>A0ABS8V0B9</accession>
<protein>
    <submittedName>
        <fullName evidence="1">Uncharacterized protein</fullName>
    </submittedName>
</protein>